<evidence type="ECO:0000256" key="1">
    <source>
        <dbReference type="SAM" id="SignalP"/>
    </source>
</evidence>
<reference evidence="3" key="1">
    <citation type="submission" date="2016-10" db="EMBL/GenBank/DDBJ databases">
        <authorList>
            <person name="Varghese N."/>
            <person name="Submissions S."/>
        </authorList>
    </citation>
    <scope>NUCLEOTIDE SEQUENCE [LARGE SCALE GENOMIC DNA]</scope>
    <source>
        <strain evidence="3">Gh-67</strain>
    </source>
</reference>
<feature type="signal peptide" evidence="1">
    <location>
        <begin position="1"/>
        <end position="20"/>
    </location>
</feature>
<name>A0A1G8CV49_9SPHI</name>
<dbReference type="AlphaFoldDB" id="A0A1G8CV49"/>
<sequence>MKKMLFLCLSLVFTHIALMAQPFTPSIEFSNKVINSFKQGSRGDYNCASIAVIKCTIATYGLDNVWERAIWTNGGVNITLRNKDTVSLTTT</sequence>
<dbReference type="STRING" id="551996.SAMN05192573_11049"/>
<accession>A0A1G8CV49</accession>
<keyword evidence="1" id="KW-0732">Signal</keyword>
<organism evidence="2 3">
    <name type="scientific">Mucilaginibacter gossypii</name>
    <dbReference type="NCBI Taxonomy" id="551996"/>
    <lineage>
        <taxon>Bacteria</taxon>
        <taxon>Pseudomonadati</taxon>
        <taxon>Bacteroidota</taxon>
        <taxon>Sphingobacteriia</taxon>
        <taxon>Sphingobacteriales</taxon>
        <taxon>Sphingobacteriaceae</taxon>
        <taxon>Mucilaginibacter</taxon>
    </lineage>
</organism>
<keyword evidence="3" id="KW-1185">Reference proteome</keyword>
<protein>
    <submittedName>
        <fullName evidence="2">Uncharacterized protein</fullName>
    </submittedName>
</protein>
<feature type="chain" id="PRO_5011620781" evidence="1">
    <location>
        <begin position="21"/>
        <end position="91"/>
    </location>
</feature>
<dbReference type="Proteomes" id="UP000199705">
    <property type="component" value="Unassembled WGS sequence"/>
</dbReference>
<proteinExistence type="predicted"/>
<evidence type="ECO:0000313" key="2">
    <source>
        <dbReference type="EMBL" id="SDH49381.1"/>
    </source>
</evidence>
<dbReference type="EMBL" id="FNCG01000010">
    <property type="protein sequence ID" value="SDH49381.1"/>
    <property type="molecule type" value="Genomic_DNA"/>
</dbReference>
<evidence type="ECO:0000313" key="3">
    <source>
        <dbReference type="Proteomes" id="UP000199705"/>
    </source>
</evidence>
<gene>
    <name evidence="2" type="ORF">SAMN05192573_11049</name>
</gene>